<evidence type="ECO:0000313" key="5">
    <source>
        <dbReference type="EMBL" id="MCH6471087.1"/>
    </source>
</evidence>
<sequence length="912" mass="96929">MSRLEADSTDWSDVAANMGVQLAGTSSINEAAREDVAVAAAEALRRDGPAAVLVVGESGSGKSHLLGRIVAALDSTVEILHIHTGRSLRSITYAALIERLPPLGPEEVKDRIGVLRALWTELDRIAGKERRPVVLVVDDAQDLDDGSAGLIAEAVASSWVRLLAAGTSRGGLPRDFLDMWHDGIAERVELGPLSVDEARSVTQGRLGGRASLTTANVLHTLSGGNPLHLLSLVDEALAAGTLVCHQGIWVLTGGFASRGEALAETVRSSMEQLSAADRDALMLVALTEPLPRSAARALVDRDVLDRLGDLGWFVDAGNEGLRIRFPLEADAVRRMTTATRRLHIYRRAFALGGDEIRQPANELRLLELALDTGATLPAAELVRGAASAVRSFRNELGLRAASLIDSGTERSLARGLVARAHLNLNNPHAALAELDVQPANPSDARDVLAGSLVKFSARVAARELDSIDDDIVALERAAELVDGHLGISLPFGPGAKESVNRRARLLRALVALERADFAAVSEAVARDGRLPQAAAAPLVERNIWLFLEADAQLAAGSYETAARTAALALSERSGDDEHFPLEEFGIVRYLCAALLAGDWASVNSVVHSYQSGHVRHTLVFGPGVYCARAYALLRQGREEEARALLQDVVENLELFDPLHVLGVAHAFAAWAAAAGGHSAEAQDRLARAEQTGDVGSAAMRELAAMHRAGARELLEPGAGLPELDAIAETDRAAGRPGWEFIARVLAFELGAAEPTERSVELAGAVEGPWAAAWGEWARAAATGSGDGYMNAGELFQKLGLFRRARAGYARAAGCFDSAGERAAARRAGAAARACEGLPGSGDAGEQEEAMLASLRLSRREQDVVDLAVEGLSDRQIADRLHLSVRTVEGHLHRSYAKLGIRSRDELRDAVEE</sequence>
<dbReference type="Pfam" id="PF00196">
    <property type="entry name" value="GerE"/>
    <property type="match status" value="1"/>
</dbReference>
<dbReference type="PROSITE" id="PS00675">
    <property type="entry name" value="SIGMA54_INTERACT_1"/>
    <property type="match status" value="1"/>
</dbReference>
<accession>A0ABS9U3W5</accession>
<dbReference type="InterPro" id="IPR027417">
    <property type="entry name" value="P-loop_NTPase"/>
</dbReference>
<dbReference type="InterPro" id="IPR036388">
    <property type="entry name" value="WH-like_DNA-bd_sf"/>
</dbReference>
<dbReference type="InterPro" id="IPR041664">
    <property type="entry name" value="AAA_16"/>
</dbReference>
<dbReference type="InterPro" id="IPR003593">
    <property type="entry name" value="AAA+_ATPase"/>
</dbReference>
<evidence type="ECO:0000256" key="2">
    <source>
        <dbReference type="ARBA" id="ARBA00023125"/>
    </source>
</evidence>
<dbReference type="PROSITE" id="PS50043">
    <property type="entry name" value="HTH_LUXR_2"/>
    <property type="match status" value="1"/>
</dbReference>
<dbReference type="InterPro" id="IPR016032">
    <property type="entry name" value="Sig_transdc_resp-reg_C-effctor"/>
</dbReference>
<gene>
    <name evidence="5" type="ORF">L0M17_14050</name>
</gene>
<dbReference type="CDD" id="cd06170">
    <property type="entry name" value="LuxR_C_like"/>
    <property type="match status" value="1"/>
</dbReference>
<proteinExistence type="predicted"/>
<dbReference type="Gene3D" id="1.10.10.10">
    <property type="entry name" value="Winged helix-like DNA-binding domain superfamily/Winged helix DNA-binding domain"/>
    <property type="match status" value="1"/>
</dbReference>
<keyword evidence="2" id="KW-0238">DNA-binding</keyword>
<feature type="domain" description="HTH luxR-type" evidence="4">
    <location>
        <begin position="849"/>
        <end position="912"/>
    </location>
</feature>
<evidence type="ECO:0000256" key="1">
    <source>
        <dbReference type="ARBA" id="ARBA00023015"/>
    </source>
</evidence>
<keyword evidence="1" id="KW-0805">Transcription regulation</keyword>
<organism evidence="5 6">
    <name type="scientific">Sinomonas terrae</name>
    <dbReference type="NCBI Taxonomy" id="2908838"/>
    <lineage>
        <taxon>Bacteria</taxon>
        <taxon>Bacillati</taxon>
        <taxon>Actinomycetota</taxon>
        <taxon>Actinomycetes</taxon>
        <taxon>Micrococcales</taxon>
        <taxon>Micrococcaceae</taxon>
        <taxon>Sinomonas</taxon>
    </lineage>
</organism>
<name>A0ABS9U3W5_9MICC</name>
<evidence type="ECO:0000256" key="3">
    <source>
        <dbReference type="ARBA" id="ARBA00023163"/>
    </source>
</evidence>
<dbReference type="SMART" id="SM00382">
    <property type="entry name" value="AAA"/>
    <property type="match status" value="1"/>
</dbReference>
<protein>
    <submittedName>
        <fullName evidence="5">LuxR family transcriptional regulator</fullName>
    </submittedName>
</protein>
<keyword evidence="6" id="KW-1185">Reference proteome</keyword>
<evidence type="ECO:0000313" key="6">
    <source>
        <dbReference type="Proteomes" id="UP001202922"/>
    </source>
</evidence>
<dbReference type="PRINTS" id="PR00038">
    <property type="entry name" value="HTHLUXR"/>
</dbReference>
<dbReference type="RefSeq" id="WP_241054692.1">
    <property type="nucleotide sequence ID" value="NZ_JAKZBV010000001.1"/>
</dbReference>
<dbReference type="SMART" id="SM00421">
    <property type="entry name" value="HTH_LUXR"/>
    <property type="match status" value="1"/>
</dbReference>
<dbReference type="InterPro" id="IPR025662">
    <property type="entry name" value="Sigma_54_int_dom_ATP-bd_1"/>
</dbReference>
<dbReference type="InterPro" id="IPR000792">
    <property type="entry name" value="Tscrpt_reg_LuxR_C"/>
</dbReference>
<dbReference type="PANTHER" id="PTHR44688:SF16">
    <property type="entry name" value="DNA-BINDING TRANSCRIPTIONAL ACTIVATOR DEVR_DOSR"/>
    <property type="match status" value="1"/>
</dbReference>
<dbReference type="EMBL" id="JAKZBV010000001">
    <property type="protein sequence ID" value="MCH6471087.1"/>
    <property type="molecule type" value="Genomic_DNA"/>
</dbReference>
<dbReference type="PANTHER" id="PTHR44688">
    <property type="entry name" value="DNA-BINDING TRANSCRIPTIONAL ACTIVATOR DEVR_DOSR"/>
    <property type="match status" value="1"/>
</dbReference>
<keyword evidence="3" id="KW-0804">Transcription</keyword>
<dbReference type="SUPFAM" id="SSF52540">
    <property type="entry name" value="P-loop containing nucleoside triphosphate hydrolases"/>
    <property type="match status" value="1"/>
</dbReference>
<dbReference type="Gene3D" id="3.40.50.300">
    <property type="entry name" value="P-loop containing nucleotide triphosphate hydrolases"/>
    <property type="match status" value="1"/>
</dbReference>
<dbReference type="SUPFAM" id="SSF46894">
    <property type="entry name" value="C-terminal effector domain of the bipartite response regulators"/>
    <property type="match status" value="1"/>
</dbReference>
<dbReference type="Proteomes" id="UP001202922">
    <property type="component" value="Unassembled WGS sequence"/>
</dbReference>
<evidence type="ECO:0000259" key="4">
    <source>
        <dbReference type="PROSITE" id="PS50043"/>
    </source>
</evidence>
<comment type="caution">
    <text evidence="5">The sequence shown here is derived from an EMBL/GenBank/DDBJ whole genome shotgun (WGS) entry which is preliminary data.</text>
</comment>
<reference evidence="5 6" key="1">
    <citation type="submission" date="2022-03" db="EMBL/GenBank/DDBJ databases">
        <title>Sinomonas sp. isolated from a soil.</title>
        <authorList>
            <person name="Han J."/>
            <person name="Kim D.-U."/>
        </authorList>
    </citation>
    <scope>NUCLEOTIDE SEQUENCE [LARGE SCALE GENOMIC DNA]</scope>
    <source>
        <strain evidence="5 6">5-5</strain>
    </source>
</reference>
<dbReference type="Pfam" id="PF13191">
    <property type="entry name" value="AAA_16"/>
    <property type="match status" value="1"/>
</dbReference>